<dbReference type="Proteomes" id="UP000704712">
    <property type="component" value="Unassembled WGS sequence"/>
</dbReference>
<accession>A0A8S9UHB9</accession>
<name>A0A8S9UHB9_PHYIN</name>
<proteinExistence type="predicted"/>
<dbReference type="AlphaFoldDB" id="A0A8S9UHB9"/>
<reference evidence="1" key="1">
    <citation type="submission" date="2020-03" db="EMBL/GenBank/DDBJ databases">
        <title>Hybrid Assembly of Korean Phytophthora infestans isolates.</title>
        <authorList>
            <person name="Prokchorchik M."/>
            <person name="Lee Y."/>
            <person name="Seo J."/>
            <person name="Cho J.-H."/>
            <person name="Park Y.-E."/>
            <person name="Jang D.-C."/>
            <person name="Im J.-S."/>
            <person name="Choi J.-G."/>
            <person name="Park H.-J."/>
            <person name="Lee G.-B."/>
            <person name="Lee Y.-G."/>
            <person name="Hong S.-Y."/>
            <person name="Cho K."/>
            <person name="Sohn K.H."/>
        </authorList>
    </citation>
    <scope>NUCLEOTIDE SEQUENCE</scope>
    <source>
        <strain evidence="1">KR_2_A2</strain>
    </source>
</reference>
<organism evidence="1 2">
    <name type="scientific">Phytophthora infestans</name>
    <name type="common">Potato late blight agent</name>
    <name type="synonym">Botrytis infestans</name>
    <dbReference type="NCBI Taxonomy" id="4787"/>
    <lineage>
        <taxon>Eukaryota</taxon>
        <taxon>Sar</taxon>
        <taxon>Stramenopiles</taxon>
        <taxon>Oomycota</taxon>
        <taxon>Peronosporomycetes</taxon>
        <taxon>Peronosporales</taxon>
        <taxon>Peronosporaceae</taxon>
        <taxon>Phytophthora</taxon>
    </lineage>
</organism>
<dbReference type="EMBL" id="JAACNO010001468">
    <property type="protein sequence ID" value="KAF4140375.1"/>
    <property type="molecule type" value="Genomic_DNA"/>
</dbReference>
<protein>
    <submittedName>
        <fullName evidence="1">Uncharacterized protein</fullName>
    </submittedName>
</protein>
<evidence type="ECO:0000313" key="1">
    <source>
        <dbReference type="EMBL" id="KAF4140375.1"/>
    </source>
</evidence>
<comment type="caution">
    <text evidence="1">The sequence shown here is derived from an EMBL/GenBank/DDBJ whole genome shotgun (WGS) entry which is preliminary data.</text>
</comment>
<sequence length="82" mass="8894">MGTPQLKISNEWFTSLGTSPLVVAGYCRLPPIRASLFFLAVSTSVWSAVLFSSDTPLFATAPFRGGADQNTNKVTIHTLVYE</sequence>
<evidence type="ECO:0000313" key="2">
    <source>
        <dbReference type="Proteomes" id="UP000704712"/>
    </source>
</evidence>
<gene>
    <name evidence="1" type="ORF">GN958_ATG10434</name>
</gene>